<sequence length="223" mass="25155">MRKSSGTNSSECFMTAGILCTVYDLLLDELGSQHWWPADTAFEVVIGAMLTQQTKWTNVEKAIEGLKEHGLLEVEPLAEADTELIEELVRCCGFYRQKASRLKGIAAFFAENGMETVFSLPVMELRKTILSLKGVGNETADSIVLYAANKPKFVIDAYTTRMMKCIGIEGDYIQLQQRFEAELPKDVDIYKEYHALIVEYSKAYCGKKRCNECILKDLNENGH</sequence>
<feature type="domain" description="HhH-GPD" evidence="5">
    <location>
        <begin position="50"/>
        <end position="203"/>
    </location>
</feature>
<dbReference type="Pfam" id="PF00730">
    <property type="entry name" value="HhH-GPD"/>
    <property type="match status" value="1"/>
</dbReference>
<protein>
    <submittedName>
        <fullName evidence="6">DNA-3-methyladenine glycosylase III</fullName>
    </submittedName>
</protein>
<dbReference type="Gene3D" id="1.10.340.30">
    <property type="entry name" value="Hypothetical protein, domain 2"/>
    <property type="match status" value="1"/>
</dbReference>
<dbReference type="EMBL" id="FNCA01000007">
    <property type="protein sequence ID" value="SDG10929.1"/>
    <property type="molecule type" value="Genomic_DNA"/>
</dbReference>
<evidence type="ECO:0000313" key="7">
    <source>
        <dbReference type="Proteomes" id="UP000199259"/>
    </source>
</evidence>
<evidence type="ECO:0000256" key="1">
    <source>
        <dbReference type="ARBA" id="ARBA00022485"/>
    </source>
</evidence>
<keyword evidence="2" id="KW-0479">Metal-binding</keyword>
<dbReference type="PIRSF" id="PIRSF001435">
    <property type="entry name" value="Nth"/>
    <property type="match status" value="1"/>
</dbReference>
<name>A0A7Z7B104_9EURY</name>
<evidence type="ECO:0000256" key="3">
    <source>
        <dbReference type="ARBA" id="ARBA00023004"/>
    </source>
</evidence>
<dbReference type="SUPFAM" id="SSF48150">
    <property type="entry name" value="DNA-glycosylase"/>
    <property type="match status" value="1"/>
</dbReference>
<comment type="caution">
    <text evidence="6">The sequence shown here is derived from an EMBL/GenBank/DDBJ whole genome shotgun (WGS) entry which is preliminary data.</text>
</comment>
<dbReference type="GO" id="GO:0051539">
    <property type="term" value="F:4 iron, 4 sulfur cluster binding"/>
    <property type="evidence" value="ECO:0007669"/>
    <property type="project" value="UniProtKB-KW"/>
</dbReference>
<dbReference type="GO" id="GO:0006284">
    <property type="term" value="P:base-excision repair"/>
    <property type="evidence" value="ECO:0007669"/>
    <property type="project" value="InterPro"/>
</dbReference>
<dbReference type="GO" id="GO:0003824">
    <property type="term" value="F:catalytic activity"/>
    <property type="evidence" value="ECO:0007669"/>
    <property type="project" value="InterPro"/>
</dbReference>
<dbReference type="Gene3D" id="1.10.1670.10">
    <property type="entry name" value="Helix-hairpin-Helix base-excision DNA repair enzymes (C-terminal)"/>
    <property type="match status" value="1"/>
</dbReference>
<gene>
    <name evidence="6" type="ORF">SAMN04488589_2180</name>
</gene>
<accession>A0A7Z7B104</accession>
<dbReference type="InterPro" id="IPR003265">
    <property type="entry name" value="HhH-GPD_domain"/>
</dbReference>
<evidence type="ECO:0000313" key="6">
    <source>
        <dbReference type="EMBL" id="SDG10929.1"/>
    </source>
</evidence>
<dbReference type="InterPro" id="IPR023170">
    <property type="entry name" value="HhH_base_excis_C"/>
</dbReference>
<dbReference type="CDD" id="cd00056">
    <property type="entry name" value="ENDO3c"/>
    <property type="match status" value="1"/>
</dbReference>
<reference evidence="6 7" key="1">
    <citation type="submission" date="2016-10" db="EMBL/GenBank/DDBJ databases">
        <authorList>
            <person name="Varghese N."/>
            <person name="Submissions S."/>
        </authorList>
    </citation>
    <scope>NUCLEOTIDE SEQUENCE [LARGE SCALE GENOMIC DNA]</scope>
    <source>
        <strain evidence="6 7">PL 12/M</strain>
    </source>
</reference>
<keyword evidence="7" id="KW-1185">Reference proteome</keyword>
<keyword evidence="4" id="KW-0411">Iron-sulfur</keyword>
<keyword evidence="1" id="KW-0004">4Fe-4S</keyword>
<evidence type="ECO:0000256" key="4">
    <source>
        <dbReference type="ARBA" id="ARBA00023014"/>
    </source>
</evidence>
<dbReference type="PANTHER" id="PTHR10359:SF19">
    <property type="entry name" value="DNA REPAIR GLYCOSYLASE MJ1434-RELATED"/>
    <property type="match status" value="1"/>
</dbReference>
<evidence type="ECO:0000256" key="2">
    <source>
        <dbReference type="ARBA" id="ARBA00022723"/>
    </source>
</evidence>
<dbReference type="AlphaFoldDB" id="A0A7Z7B104"/>
<evidence type="ECO:0000259" key="5">
    <source>
        <dbReference type="SMART" id="SM00478"/>
    </source>
</evidence>
<proteinExistence type="predicted"/>
<keyword evidence="3" id="KW-0408">Iron</keyword>
<organism evidence="6 7">
    <name type="scientific">Methanolobus vulcani</name>
    <dbReference type="NCBI Taxonomy" id="38026"/>
    <lineage>
        <taxon>Archaea</taxon>
        <taxon>Methanobacteriati</taxon>
        <taxon>Methanobacteriota</taxon>
        <taxon>Stenosarchaea group</taxon>
        <taxon>Methanomicrobia</taxon>
        <taxon>Methanosarcinales</taxon>
        <taxon>Methanosarcinaceae</taxon>
        <taxon>Methanolobus</taxon>
    </lineage>
</organism>
<dbReference type="SMART" id="SM00478">
    <property type="entry name" value="ENDO3c"/>
    <property type="match status" value="1"/>
</dbReference>
<dbReference type="PANTHER" id="PTHR10359">
    <property type="entry name" value="A/G-SPECIFIC ADENINE GLYCOSYLASE/ENDONUCLEASE III"/>
    <property type="match status" value="1"/>
</dbReference>
<dbReference type="InterPro" id="IPR011257">
    <property type="entry name" value="DNA_glycosylase"/>
</dbReference>
<dbReference type="Proteomes" id="UP000199259">
    <property type="component" value="Unassembled WGS sequence"/>
</dbReference>
<dbReference type="GO" id="GO:0046872">
    <property type="term" value="F:metal ion binding"/>
    <property type="evidence" value="ECO:0007669"/>
    <property type="project" value="UniProtKB-KW"/>
</dbReference>